<dbReference type="CDD" id="cd08023">
    <property type="entry name" value="GH16_laminarinase_like"/>
    <property type="match status" value="1"/>
</dbReference>
<dbReference type="EMBL" id="LSYV01000002">
    <property type="protein sequence ID" value="KXZ56635.1"/>
    <property type="molecule type" value="Genomic_DNA"/>
</dbReference>
<feature type="chain" id="PRO_5007562403" description="GH16 domain-containing protein" evidence="2">
    <location>
        <begin position="18"/>
        <end position="292"/>
    </location>
</feature>
<dbReference type="InterPro" id="IPR050546">
    <property type="entry name" value="Glycosyl_Hydrlase_16"/>
</dbReference>
<dbReference type="Pfam" id="PF00722">
    <property type="entry name" value="Glyco_hydro_16"/>
    <property type="match status" value="1"/>
</dbReference>
<dbReference type="AlphaFoldDB" id="A0A150H3N0"/>
<evidence type="ECO:0000259" key="3">
    <source>
        <dbReference type="PROSITE" id="PS51762"/>
    </source>
</evidence>
<dbReference type="PANTHER" id="PTHR10963">
    <property type="entry name" value="GLYCOSYL HYDROLASE-RELATED"/>
    <property type="match status" value="1"/>
</dbReference>
<dbReference type="InterPro" id="IPR013320">
    <property type="entry name" value="ConA-like_dom_sf"/>
</dbReference>
<dbReference type="SUPFAM" id="SSF49899">
    <property type="entry name" value="Concanavalin A-like lectins/glucanases"/>
    <property type="match status" value="1"/>
</dbReference>
<feature type="signal peptide" evidence="2">
    <location>
        <begin position="1"/>
        <end position="17"/>
    </location>
</feature>
<dbReference type="PANTHER" id="PTHR10963:SF55">
    <property type="entry name" value="GLYCOSIDE HYDROLASE FAMILY 16 PROTEIN"/>
    <property type="match status" value="1"/>
</dbReference>
<protein>
    <recommendedName>
        <fullName evidence="3">GH16 domain-containing protein</fullName>
    </recommendedName>
</protein>
<comment type="similarity">
    <text evidence="1">Belongs to the glycosyl hydrolase 16 family.</text>
</comment>
<feature type="domain" description="GH16" evidence="3">
    <location>
        <begin position="21"/>
        <end position="279"/>
    </location>
</feature>
<name>A0A150H3N0_GONPE</name>
<dbReference type="OrthoDB" id="527711at2759"/>
<gene>
    <name evidence="4" type="ORF">GPECTOR_1g572</name>
</gene>
<dbReference type="Proteomes" id="UP000075714">
    <property type="component" value="Unassembled WGS sequence"/>
</dbReference>
<evidence type="ECO:0000256" key="2">
    <source>
        <dbReference type="SAM" id="SignalP"/>
    </source>
</evidence>
<comment type="caution">
    <text evidence="4">The sequence shown here is derived from an EMBL/GenBank/DDBJ whole genome shotgun (WGS) entry which is preliminary data.</text>
</comment>
<dbReference type="GO" id="GO:0005975">
    <property type="term" value="P:carbohydrate metabolic process"/>
    <property type="evidence" value="ECO:0007669"/>
    <property type="project" value="InterPro"/>
</dbReference>
<dbReference type="STRING" id="33097.A0A150H3N0"/>
<keyword evidence="5" id="KW-1185">Reference proteome</keyword>
<keyword evidence="2" id="KW-0732">Signal</keyword>
<reference evidence="5" key="1">
    <citation type="journal article" date="2016" name="Nat. Commun.">
        <title>The Gonium pectorale genome demonstrates co-option of cell cycle regulation during the evolution of multicellularity.</title>
        <authorList>
            <person name="Hanschen E.R."/>
            <person name="Marriage T.N."/>
            <person name="Ferris P.J."/>
            <person name="Hamaji T."/>
            <person name="Toyoda A."/>
            <person name="Fujiyama A."/>
            <person name="Neme R."/>
            <person name="Noguchi H."/>
            <person name="Minakuchi Y."/>
            <person name="Suzuki M."/>
            <person name="Kawai-Toyooka H."/>
            <person name="Smith D.R."/>
            <person name="Sparks H."/>
            <person name="Anderson J."/>
            <person name="Bakaric R."/>
            <person name="Luria V."/>
            <person name="Karger A."/>
            <person name="Kirschner M.W."/>
            <person name="Durand P.M."/>
            <person name="Michod R.E."/>
            <person name="Nozaki H."/>
            <person name="Olson B.J."/>
        </authorList>
    </citation>
    <scope>NUCLEOTIDE SEQUENCE [LARGE SCALE GENOMIC DNA]</scope>
    <source>
        <strain evidence="5">NIES-2863</strain>
    </source>
</reference>
<organism evidence="4 5">
    <name type="scientific">Gonium pectorale</name>
    <name type="common">Green alga</name>
    <dbReference type="NCBI Taxonomy" id="33097"/>
    <lineage>
        <taxon>Eukaryota</taxon>
        <taxon>Viridiplantae</taxon>
        <taxon>Chlorophyta</taxon>
        <taxon>core chlorophytes</taxon>
        <taxon>Chlorophyceae</taxon>
        <taxon>CS clade</taxon>
        <taxon>Chlamydomonadales</taxon>
        <taxon>Volvocaceae</taxon>
        <taxon>Gonium</taxon>
    </lineage>
</organism>
<evidence type="ECO:0000256" key="1">
    <source>
        <dbReference type="ARBA" id="ARBA00006865"/>
    </source>
</evidence>
<dbReference type="Gene3D" id="2.60.120.200">
    <property type="match status" value="1"/>
</dbReference>
<dbReference type="GO" id="GO:0004553">
    <property type="term" value="F:hydrolase activity, hydrolyzing O-glycosyl compounds"/>
    <property type="evidence" value="ECO:0007669"/>
    <property type="project" value="InterPro"/>
</dbReference>
<evidence type="ECO:0000313" key="5">
    <source>
        <dbReference type="Proteomes" id="UP000075714"/>
    </source>
</evidence>
<evidence type="ECO:0000313" key="4">
    <source>
        <dbReference type="EMBL" id="KXZ56635.1"/>
    </source>
</evidence>
<sequence>MLTAALQLLLACYVSRAEVLKGWGNNEAQCYTTRPQNARVVARAGGAAGVLVLSAQFHEDGLACLNPGADNSTRYWSSARLISRNKAAFGYESTPMKFEARVKVPNELGAWPAFWLLPNTHREDCLACGDFGDGWCSSGEVDILEARNRDGLFRSTVHYGGLPDQSWLDCHQATADFNASAAVPYWNRVSAVMGNESIAFYVNDTLVHTVNQTQWYTGGANKTKDPAAPFNRPFYMLLNLAVGGNFPAAATGGNMITDTRRAPYRFMVDWVRVYSWRPTTAGGRRRRSRRFL</sequence>
<dbReference type="PROSITE" id="PS51762">
    <property type="entry name" value="GH16_2"/>
    <property type="match status" value="1"/>
</dbReference>
<proteinExistence type="inferred from homology"/>
<dbReference type="InterPro" id="IPR000757">
    <property type="entry name" value="Beta-glucanase-like"/>
</dbReference>
<accession>A0A150H3N0</accession>